<protein>
    <submittedName>
        <fullName evidence="3">FecR domain-containing protein</fullName>
    </submittedName>
</protein>
<proteinExistence type="predicted"/>
<feature type="domain" description="FecR protein" evidence="2">
    <location>
        <begin position="113"/>
        <end position="203"/>
    </location>
</feature>
<dbReference type="InterPro" id="IPR006860">
    <property type="entry name" value="FecR"/>
</dbReference>
<keyword evidence="1" id="KW-1133">Transmembrane helix</keyword>
<comment type="caution">
    <text evidence="3">The sequence shown here is derived from an EMBL/GenBank/DDBJ whole genome shotgun (WGS) entry which is preliminary data.</text>
</comment>
<evidence type="ECO:0000259" key="2">
    <source>
        <dbReference type="Pfam" id="PF04773"/>
    </source>
</evidence>
<evidence type="ECO:0000313" key="3">
    <source>
        <dbReference type="EMBL" id="MBU3077599.1"/>
    </source>
</evidence>
<feature type="transmembrane region" description="Helical" evidence="1">
    <location>
        <begin position="84"/>
        <end position="104"/>
    </location>
</feature>
<reference evidence="3 4" key="1">
    <citation type="submission" date="2021-06" db="EMBL/GenBank/DDBJ databases">
        <title>Sphingomonas sp. XMGL2, whole genome shotgun sequencing project.</title>
        <authorList>
            <person name="Zhao G."/>
            <person name="Shen L."/>
        </authorList>
    </citation>
    <scope>NUCLEOTIDE SEQUENCE [LARGE SCALE GENOMIC DNA]</scope>
    <source>
        <strain evidence="3 4">XMGL2</strain>
    </source>
</reference>
<evidence type="ECO:0000256" key="1">
    <source>
        <dbReference type="SAM" id="Phobius"/>
    </source>
</evidence>
<sequence length="320" mass="34087">MTARSEISERLLDEALAWHHALARDDANWEDYTLWLEADPLHRRAFDEVALTDRIVNERAGDLRASAPVVQEEPDRRAGLSRRVWLYGSMAAAIALALGVPAFWPQQTQADAVYTTAPGETKHIAMAQGINVDLAPASQLVLRDSDPTQLELTRGDAYFEVAHDPRRTLSITAGRYAVSDIGTRFGLNLSGDAVMLAVAEGHVSIAPAGGAATRVSAGQQLIARNGSDAARLGPVQAGDVGSWRGGRLVYSNAPLSIVAADIARYSGKAITVDPAIGDRPFSGVLAIGDGSRLLANLSDLMAISYQEKGGSVRIMAAPLR</sequence>
<gene>
    <name evidence="3" type="ORF">KOF26_06925</name>
</gene>
<keyword evidence="1" id="KW-0812">Transmembrane</keyword>
<dbReference type="PIRSF" id="PIRSF018266">
    <property type="entry name" value="FecR"/>
    <property type="match status" value="1"/>
</dbReference>
<dbReference type="InterPro" id="IPR012373">
    <property type="entry name" value="Ferrdict_sens_TM"/>
</dbReference>
<dbReference type="PANTHER" id="PTHR30273">
    <property type="entry name" value="PERIPLASMIC SIGNAL SENSOR AND SIGMA FACTOR ACTIVATOR FECR-RELATED"/>
    <property type="match status" value="1"/>
</dbReference>
<organism evidence="3 4">
    <name type="scientific">Sphingomonas quercus</name>
    <dbReference type="NCBI Taxonomy" id="2842451"/>
    <lineage>
        <taxon>Bacteria</taxon>
        <taxon>Pseudomonadati</taxon>
        <taxon>Pseudomonadota</taxon>
        <taxon>Alphaproteobacteria</taxon>
        <taxon>Sphingomonadales</taxon>
        <taxon>Sphingomonadaceae</taxon>
        <taxon>Sphingomonas</taxon>
    </lineage>
</organism>
<dbReference type="PANTHER" id="PTHR30273:SF2">
    <property type="entry name" value="PROTEIN FECR"/>
    <property type="match status" value="1"/>
</dbReference>
<dbReference type="RefSeq" id="WP_216322302.1">
    <property type="nucleotide sequence ID" value="NZ_JAHKRT010000003.1"/>
</dbReference>
<name>A0ABS6BHE2_9SPHN</name>
<evidence type="ECO:0000313" key="4">
    <source>
        <dbReference type="Proteomes" id="UP000776276"/>
    </source>
</evidence>
<accession>A0ABS6BHE2</accession>
<keyword evidence="1" id="KW-0472">Membrane</keyword>
<dbReference type="Pfam" id="PF04773">
    <property type="entry name" value="FecR"/>
    <property type="match status" value="1"/>
</dbReference>
<dbReference type="Proteomes" id="UP000776276">
    <property type="component" value="Unassembled WGS sequence"/>
</dbReference>
<keyword evidence="4" id="KW-1185">Reference proteome</keyword>
<dbReference type="EMBL" id="JAHKRT010000003">
    <property type="protein sequence ID" value="MBU3077599.1"/>
    <property type="molecule type" value="Genomic_DNA"/>
</dbReference>